<name>A0A1G7GYY8_9FLAO</name>
<dbReference type="STRING" id="454006.SAMN05421825_0624"/>
<protein>
    <submittedName>
        <fullName evidence="2">Starch binding domain-containing protein</fullName>
    </submittedName>
</protein>
<proteinExistence type="predicted"/>
<evidence type="ECO:0000313" key="3">
    <source>
        <dbReference type="Proteomes" id="UP000199203"/>
    </source>
</evidence>
<sequence length="484" mass="56150">MTLKMIYKSTLILLMFLFAINLKSQSKVDVEFNPNIATYSIVEYLVAKEQGRLFYIDGKTDIGYLPLADLANKEMEKYDNSKIIKAMQDYLKVAGQQQDLSYQVLLKHNIFPAKGYAYPIEENDIAKKESVEKFAEQLREFYIERNLGKFFKDQSHFIEGAKNEVRKNIPPSYMTKMEKYYGAKFLAYRFYVNPFDVLPYSEVFWHGNGPMFKSDKGQIANMISSAYVPLEKKNNIKDYKEFGFNHPETTNFLITHEFGHSFVNQYLGQYESKINQSNNLMSEAFIGKMDGQGYSYWPSCVGEHIVRTGEIRIALANGNPQLAEKLRKQHIQENSFVLIPEFEKKMAEYENNRKKYKSFKDFVPELLTVLDETSVEKVREKLGLPNEKYQITLTLTVPENSGDVYITGNQSTIGNWNPRVIKLNKTSETTRQITFKTYQDLRFKLTKGSWDTEGNVDGIDEGKDVSLTIDKDTTLNYTIKNWKQ</sequence>
<dbReference type="Pfam" id="PF00686">
    <property type="entry name" value="CBM_20"/>
    <property type="match status" value="1"/>
</dbReference>
<dbReference type="AlphaFoldDB" id="A0A1G7GYY8"/>
<dbReference type="EMBL" id="FNBH01000001">
    <property type="protein sequence ID" value="SDE93392.1"/>
    <property type="molecule type" value="Genomic_DNA"/>
</dbReference>
<gene>
    <name evidence="2" type="ORF">SAMN05421825_0624</name>
</gene>
<evidence type="ECO:0000259" key="1">
    <source>
        <dbReference type="SMART" id="SM01065"/>
    </source>
</evidence>
<accession>A0A1G7GYY8</accession>
<reference evidence="3" key="1">
    <citation type="submission" date="2016-10" db="EMBL/GenBank/DDBJ databases">
        <authorList>
            <person name="Varghese N."/>
            <person name="Submissions S."/>
        </authorList>
    </citation>
    <scope>NUCLEOTIDE SEQUENCE [LARGE SCALE GENOMIC DNA]</scope>
    <source>
        <strain evidence="3">DSM 19684</strain>
    </source>
</reference>
<dbReference type="InterPro" id="IPR002044">
    <property type="entry name" value="CBM20"/>
</dbReference>
<evidence type="ECO:0000313" key="2">
    <source>
        <dbReference type="EMBL" id="SDE93392.1"/>
    </source>
</evidence>
<dbReference type="SMART" id="SM01065">
    <property type="entry name" value="CBM_2"/>
    <property type="match status" value="1"/>
</dbReference>
<dbReference type="Pfam" id="PF16286">
    <property type="entry name" value="DUF4932"/>
    <property type="match status" value="1"/>
</dbReference>
<dbReference type="Proteomes" id="UP000199203">
    <property type="component" value="Unassembled WGS sequence"/>
</dbReference>
<feature type="domain" description="CBM20" evidence="1">
    <location>
        <begin position="388"/>
        <end position="479"/>
    </location>
</feature>
<organism evidence="2 3">
    <name type="scientific">Epilithonimonas hungarica</name>
    <dbReference type="NCBI Taxonomy" id="454006"/>
    <lineage>
        <taxon>Bacteria</taxon>
        <taxon>Pseudomonadati</taxon>
        <taxon>Bacteroidota</taxon>
        <taxon>Flavobacteriia</taxon>
        <taxon>Flavobacteriales</taxon>
        <taxon>Weeksellaceae</taxon>
        <taxon>Chryseobacterium group</taxon>
        <taxon>Epilithonimonas</taxon>
    </lineage>
</organism>
<dbReference type="InterPro" id="IPR032560">
    <property type="entry name" value="DUF4932"/>
</dbReference>
<keyword evidence="3" id="KW-1185">Reference proteome</keyword>
<dbReference type="GO" id="GO:2001070">
    <property type="term" value="F:starch binding"/>
    <property type="evidence" value="ECO:0007669"/>
    <property type="project" value="InterPro"/>
</dbReference>